<evidence type="ECO:0000313" key="12">
    <source>
        <dbReference type="EMBL" id="VFU01787.1"/>
    </source>
</evidence>
<evidence type="ECO:0000256" key="5">
    <source>
        <dbReference type="ARBA" id="ARBA00023136"/>
    </source>
</evidence>
<evidence type="ECO:0000313" key="13">
    <source>
        <dbReference type="Proteomes" id="UP000332933"/>
    </source>
</evidence>
<evidence type="ECO:0000256" key="3">
    <source>
        <dbReference type="ARBA" id="ARBA00022692"/>
    </source>
</evidence>
<comment type="subcellular location">
    <subcellularLocation>
        <location evidence="1">Membrane</location>
        <topology evidence="1">Multi-pass membrane protein</topology>
    </subcellularLocation>
</comment>
<dbReference type="EMBL" id="VJMH01007489">
    <property type="protein sequence ID" value="KAF0682755.1"/>
    <property type="molecule type" value="Genomic_DNA"/>
</dbReference>
<feature type="transmembrane region" description="Helical" evidence="8">
    <location>
        <begin position="127"/>
        <end position="147"/>
    </location>
</feature>
<protein>
    <recommendedName>
        <fullName evidence="6">Transmembrane protein 198</fullName>
    </recommendedName>
</protein>
<dbReference type="PANTHER" id="PTHR31247">
    <property type="entry name" value="TRANSMEMBRANE PROTEIN 198 FAMILY MEMBER"/>
    <property type="match status" value="1"/>
</dbReference>
<evidence type="ECO:0000256" key="8">
    <source>
        <dbReference type="SAM" id="Phobius"/>
    </source>
</evidence>
<dbReference type="PANTHER" id="PTHR31247:SF5">
    <property type="entry name" value="DUF4203 DOMAIN-CONTAINING PROTEIN"/>
    <property type="match status" value="1"/>
</dbReference>
<gene>
    <name evidence="12" type="primary">Aste57867_25158</name>
    <name evidence="11" type="ORF">As57867_025080</name>
    <name evidence="12" type="ORF">ASTE57867_25158</name>
</gene>
<dbReference type="AlphaFoldDB" id="A0A485LSG6"/>
<feature type="domain" description="TM7S3/TM198-like" evidence="10">
    <location>
        <begin position="81"/>
        <end position="259"/>
    </location>
</feature>
<feature type="transmembrane region" description="Helical" evidence="8">
    <location>
        <begin position="152"/>
        <end position="170"/>
    </location>
</feature>
<evidence type="ECO:0000256" key="7">
    <source>
        <dbReference type="SAM" id="MobiDB-lite"/>
    </source>
</evidence>
<feature type="chain" id="PRO_5033827451" description="Transmembrane protein 198" evidence="9">
    <location>
        <begin position="21"/>
        <end position="297"/>
    </location>
</feature>
<feature type="transmembrane region" description="Helical" evidence="8">
    <location>
        <begin position="240"/>
        <end position="260"/>
    </location>
</feature>
<proteinExistence type="inferred from homology"/>
<keyword evidence="4 8" id="KW-1133">Transmembrane helix</keyword>
<feature type="signal peptide" evidence="9">
    <location>
        <begin position="1"/>
        <end position="20"/>
    </location>
</feature>
<keyword evidence="3 8" id="KW-0812">Transmembrane</keyword>
<organism evidence="12 13">
    <name type="scientific">Aphanomyces stellatus</name>
    <dbReference type="NCBI Taxonomy" id="120398"/>
    <lineage>
        <taxon>Eukaryota</taxon>
        <taxon>Sar</taxon>
        <taxon>Stramenopiles</taxon>
        <taxon>Oomycota</taxon>
        <taxon>Saprolegniomycetes</taxon>
        <taxon>Saprolegniales</taxon>
        <taxon>Verrucalvaceae</taxon>
        <taxon>Aphanomyces</taxon>
    </lineage>
</organism>
<evidence type="ECO:0000313" key="11">
    <source>
        <dbReference type="EMBL" id="KAF0682755.1"/>
    </source>
</evidence>
<feature type="transmembrane region" description="Helical" evidence="8">
    <location>
        <begin position="201"/>
        <end position="220"/>
    </location>
</feature>
<evidence type="ECO:0000256" key="9">
    <source>
        <dbReference type="SAM" id="SignalP"/>
    </source>
</evidence>
<reference evidence="11" key="2">
    <citation type="submission" date="2019-06" db="EMBL/GenBank/DDBJ databases">
        <title>Genomics analysis of Aphanomyces spp. identifies a new class of oomycete effector associated with host adaptation.</title>
        <authorList>
            <person name="Gaulin E."/>
        </authorList>
    </citation>
    <scope>NUCLEOTIDE SEQUENCE</scope>
    <source>
        <strain evidence="11">CBS 578.67</strain>
    </source>
</reference>
<evidence type="ECO:0000259" key="10">
    <source>
        <dbReference type="Pfam" id="PF13886"/>
    </source>
</evidence>
<keyword evidence="9" id="KW-0732">Signal</keyword>
<dbReference type="Pfam" id="PF13886">
    <property type="entry name" value="TM7S3_TM198"/>
    <property type="match status" value="1"/>
</dbReference>
<feature type="transmembrane region" description="Helical" evidence="8">
    <location>
        <begin position="73"/>
        <end position="93"/>
    </location>
</feature>
<name>A0A485LSG6_9STRA</name>
<feature type="region of interest" description="Disordered" evidence="7">
    <location>
        <begin position="272"/>
        <end position="297"/>
    </location>
</feature>
<dbReference type="OrthoDB" id="102260at2759"/>
<feature type="transmembrane region" description="Helical" evidence="8">
    <location>
        <begin position="176"/>
        <end position="194"/>
    </location>
</feature>
<keyword evidence="13" id="KW-1185">Reference proteome</keyword>
<dbReference type="InterPro" id="IPR025256">
    <property type="entry name" value="TM7S3/TM198-like_dom"/>
</dbReference>
<feature type="transmembrane region" description="Helical" evidence="8">
    <location>
        <begin position="100"/>
        <end position="121"/>
    </location>
</feature>
<accession>A0A485LSG6</accession>
<comment type="similarity">
    <text evidence="2">Belongs to the TMEM198 family.</text>
</comment>
<dbReference type="InterPro" id="IPR040236">
    <property type="entry name" value="TMEM198"/>
</dbReference>
<evidence type="ECO:0000256" key="2">
    <source>
        <dbReference type="ARBA" id="ARBA00006244"/>
    </source>
</evidence>
<reference evidence="12 13" key="1">
    <citation type="submission" date="2019-03" db="EMBL/GenBank/DDBJ databases">
        <authorList>
            <person name="Gaulin E."/>
            <person name="Dumas B."/>
        </authorList>
    </citation>
    <scope>NUCLEOTIDE SEQUENCE [LARGE SCALE GENOMIC DNA]</scope>
    <source>
        <strain evidence="12">CBS 568.67</strain>
    </source>
</reference>
<dbReference type="EMBL" id="CAADRA010007515">
    <property type="protein sequence ID" value="VFU01787.1"/>
    <property type="molecule type" value="Genomic_DNA"/>
</dbReference>
<evidence type="ECO:0000256" key="4">
    <source>
        <dbReference type="ARBA" id="ARBA00022989"/>
    </source>
</evidence>
<evidence type="ECO:0000256" key="1">
    <source>
        <dbReference type="ARBA" id="ARBA00004141"/>
    </source>
</evidence>
<keyword evidence="5 8" id="KW-0472">Membrane</keyword>
<evidence type="ECO:0000256" key="6">
    <source>
        <dbReference type="ARBA" id="ARBA00049737"/>
    </source>
</evidence>
<sequence length="297" mass="31409">MNKLLLAVVLLLSIFSVVRADVELNSTQLKNATDNGLHAVNNTLDKLENKTDVLKAKIKDFFNVDNASTFEKVYKSAIVVAIAAVGAFVGAVGYKLVKPVVFISGFGLGGVFFSAVFATFFPASEAAPIVAFVVGGLLLALVCFYFYRVGIFILGGAGGMVAGLTLAELAHASHTVTVILILVFAVIAGLLAMFLEKPVMIIATANFGSWMVVRAAGFFIGSYPNGTDFDNMSSSQKKYFYGYLAATVLLLIAFSLVQFLKTAVGINHGTGKDEPAEAKKAAATTAKPNAQKPVNMV</sequence>
<dbReference type="Proteomes" id="UP000332933">
    <property type="component" value="Unassembled WGS sequence"/>
</dbReference>
<dbReference type="GO" id="GO:0005886">
    <property type="term" value="C:plasma membrane"/>
    <property type="evidence" value="ECO:0007669"/>
    <property type="project" value="TreeGrafter"/>
</dbReference>